<comment type="caution">
    <text evidence="1">The sequence shown here is derived from an EMBL/GenBank/DDBJ whole genome shotgun (WGS) entry which is preliminary data.</text>
</comment>
<protein>
    <submittedName>
        <fullName evidence="1">Uncharacterized protein</fullName>
    </submittedName>
</protein>
<reference evidence="1" key="1">
    <citation type="submission" date="2018-04" db="EMBL/GenBank/DDBJ databases">
        <title>Whole genome sequencing of Hypsizygus marmoreus.</title>
        <authorList>
            <person name="Choi I.-G."/>
            <person name="Min B."/>
            <person name="Kim J.-G."/>
            <person name="Kim S."/>
            <person name="Oh Y.-L."/>
            <person name="Kong W.-S."/>
            <person name="Park H."/>
            <person name="Jeong J."/>
            <person name="Song E.-S."/>
        </authorList>
    </citation>
    <scope>NUCLEOTIDE SEQUENCE [LARGE SCALE GENOMIC DNA]</scope>
    <source>
        <strain evidence="1">51987-8</strain>
    </source>
</reference>
<evidence type="ECO:0000313" key="1">
    <source>
        <dbReference type="EMBL" id="RDB14608.1"/>
    </source>
</evidence>
<name>A0A369IY19_HYPMA</name>
<keyword evidence="2" id="KW-1185">Reference proteome</keyword>
<dbReference type="EMBL" id="LUEZ02000096">
    <property type="protein sequence ID" value="RDB14608.1"/>
    <property type="molecule type" value="Genomic_DNA"/>
</dbReference>
<gene>
    <name evidence="1" type="ORF">Hypma_016554</name>
</gene>
<dbReference type="InParanoid" id="A0A369IY19"/>
<accession>A0A369IY19</accession>
<sequence>MILSIKPRGNNDKACAINALHQTRITVFPRYFESTTKIIRTHLRPRCSLESLTQQFSILLVLPQKGARLSLKIDTSTIWYGASIPGLMGFDAVCTRPFDYSHDVALIRNTPLYSFTTSSKFCNDLATQSSSLEKM</sequence>
<proteinExistence type="predicted"/>
<dbReference type="AlphaFoldDB" id="A0A369IY19"/>
<organism evidence="1 2">
    <name type="scientific">Hypsizygus marmoreus</name>
    <name type="common">White beech mushroom</name>
    <name type="synonym">Agaricus marmoreus</name>
    <dbReference type="NCBI Taxonomy" id="39966"/>
    <lineage>
        <taxon>Eukaryota</taxon>
        <taxon>Fungi</taxon>
        <taxon>Dikarya</taxon>
        <taxon>Basidiomycota</taxon>
        <taxon>Agaricomycotina</taxon>
        <taxon>Agaricomycetes</taxon>
        <taxon>Agaricomycetidae</taxon>
        <taxon>Agaricales</taxon>
        <taxon>Tricholomatineae</taxon>
        <taxon>Lyophyllaceae</taxon>
        <taxon>Hypsizygus</taxon>
    </lineage>
</organism>
<evidence type="ECO:0000313" key="2">
    <source>
        <dbReference type="Proteomes" id="UP000076154"/>
    </source>
</evidence>
<dbReference type="Proteomes" id="UP000076154">
    <property type="component" value="Unassembled WGS sequence"/>
</dbReference>